<evidence type="ECO:0000313" key="1">
    <source>
        <dbReference type="EMBL" id="KAI3352710.1"/>
    </source>
</evidence>
<dbReference type="EMBL" id="CM041553">
    <property type="protein sequence ID" value="KAI3352710.1"/>
    <property type="molecule type" value="Genomic_DNA"/>
</dbReference>
<keyword evidence="2" id="KW-1185">Reference proteome</keyword>
<organism evidence="1 2">
    <name type="scientific">Scortum barcoo</name>
    <name type="common">barcoo grunter</name>
    <dbReference type="NCBI Taxonomy" id="214431"/>
    <lineage>
        <taxon>Eukaryota</taxon>
        <taxon>Metazoa</taxon>
        <taxon>Chordata</taxon>
        <taxon>Craniata</taxon>
        <taxon>Vertebrata</taxon>
        <taxon>Euteleostomi</taxon>
        <taxon>Actinopterygii</taxon>
        <taxon>Neopterygii</taxon>
        <taxon>Teleostei</taxon>
        <taxon>Neoteleostei</taxon>
        <taxon>Acanthomorphata</taxon>
        <taxon>Eupercaria</taxon>
        <taxon>Centrarchiformes</taxon>
        <taxon>Terapontoidei</taxon>
        <taxon>Terapontidae</taxon>
        <taxon>Scortum</taxon>
    </lineage>
</organism>
<proteinExistence type="predicted"/>
<dbReference type="Proteomes" id="UP000831701">
    <property type="component" value="Chromosome 23"/>
</dbReference>
<feature type="non-terminal residue" evidence="1">
    <location>
        <position position="1"/>
    </location>
</feature>
<gene>
    <name evidence="1" type="ORF">L3Q82_020187</name>
</gene>
<reference evidence="1" key="1">
    <citation type="submission" date="2022-04" db="EMBL/GenBank/DDBJ databases">
        <title>Jade perch genome.</title>
        <authorList>
            <person name="Chao B."/>
        </authorList>
    </citation>
    <scope>NUCLEOTIDE SEQUENCE</scope>
    <source>
        <strain evidence="1">CB-2022</strain>
    </source>
</reference>
<evidence type="ECO:0000313" key="2">
    <source>
        <dbReference type="Proteomes" id="UP000831701"/>
    </source>
</evidence>
<name>A0ACB8VBG6_9TELE</name>
<comment type="caution">
    <text evidence="1">The sequence shown here is derived from an EMBL/GenBank/DDBJ whole genome shotgun (WGS) entry which is preliminary data.</text>
</comment>
<protein>
    <submittedName>
        <fullName evidence="1">Uncharacterized protein</fullName>
    </submittedName>
</protein>
<accession>A0ACB8VBG6</accession>
<sequence length="238" mass="26770">VKFAGSSGGIVYTREQLITLSEPELLPGDRPVVPQELRRRHRGAVLVKTQREYRSIFCFSETWLHSHIPGQQRNSSVPRTLSCWLWECALYYLQREFMSTIVITVYIPPSADAAVACEVISSTTAKLQTDHPDAFMVITGDFNHGSLDKTLNNFHQYVDCPTRDNKTLDLLYANAMDAYDATAPPQQQALDYQGPEGTSEQEEDGFQGWRQRGAEESAARTQRHAEDMQGQLQEEAGG</sequence>